<reference evidence="2" key="1">
    <citation type="journal article" date="2015" name="Nat. Genet.">
        <title>The genome and transcriptome of the zoonotic hookworm Ancylostoma ceylanicum identify infection-specific gene families.</title>
        <authorList>
            <person name="Schwarz E.M."/>
            <person name="Hu Y."/>
            <person name="Antoshechkin I."/>
            <person name="Miller M.M."/>
            <person name="Sternberg P.W."/>
            <person name="Aroian R.V."/>
        </authorList>
    </citation>
    <scope>NUCLEOTIDE SEQUENCE</scope>
    <source>
        <strain evidence="2">HY135</strain>
    </source>
</reference>
<keyword evidence="2" id="KW-1185">Reference proteome</keyword>
<evidence type="ECO:0000313" key="2">
    <source>
        <dbReference type="Proteomes" id="UP000024635"/>
    </source>
</evidence>
<comment type="caution">
    <text evidence="1">The sequence shown here is derived from an EMBL/GenBank/DDBJ whole genome shotgun (WGS) entry which is preliminary data.</text>
</comment>
<name>A0A016WYR0_9BILA</name>
<dbReference type="Proteomes" id="UP000024635">
    <property type="component" value="Unassembled WGS sequence"/>
</dbReference>
<accession>A0A016WYR0</accession>
<proteinExistence type="predicted"/>
<organism evidence="1 2">
    <name type="scientific">Ancylostoma ceylanicum</name>
    <dbReference type="NCBI Taxonomy" id="53326"/>
    <lineage>
        <taxon>Eukaryota</taxon>
        <taxon>Metazoa</taxon>
        <taxon>Ecdysozoa</taxon>
        <taxon>Nematoda</taxon>
        <taxon>Chromadorea</taxon>
        <taxon>Rhabditida</taxon>
        <taxon>Rhabditina</taxon>
        <taxon>Rhabditomorpha</taxon>
        <taxon>Strongyloidea</taxon>
        <taxon>Ancylostomatidae</taxon>
        <taxon>Ancylostomatinae</taxon>
        <taxon>Ancylostoma</taxon>
    </lineage>
</organism>
<gene>
    <name evidence="1" type="primary">Acey_s0449.g1658</name>
    <name evidence="1" type="ORF">Y032_0449g1658</name>
</gene>
<sequence>MRYTTICQSGIATWLQSASPKCIIVVTTIQTSAVAETATQPPRDRSQGCCLAPWLAKYVVAATQQPCDWVAWRLRGSFCYCRRFDRGDYENTRKSVCL</sequence>
<dbReference type="AlphaFoldDB" id="A0A016WYR0"/>
<evidence type="ECO:0000313" key="1">
    <source>
        <dbReference type="EMBL" id="EYC44795.1"/>
    </source>
</evidence>
<dbReference type="EMBL" id="JARK01000049">
    <property type="protein sequence ID" value="EYC44795.1"/>
    <property type="molecule type" value="Genomic_DNA"/>
</dbReference>
<protein>
    <submittedName>
        <fullName evidence="1">Uncharacterized protein</fullName>
    </submittedName>
</protein>